<dbReference type="Gene3D" id="2.130.10.10">
    <property type="entry name" value="YVTN repeat-like/Quinoprotein amine dehydrogenase"/>
    <property type="match status" value="2"/>
</dbReference>
<dbReference type="GO" id="GO:0010997">
    <property type="term" value="F:anaphase-promoting complex binding"/>
    <property type="evidence" value="ECO:0007669"/>
    <property type="project" value="InterPro"/>
</dbReference>
<feature type="domain" description="CDC20/Fizzy WD40" evidence="6">
    <location>
        <begin position="322"/>
        <end position="587"/>
    </location>
</feature>
<dbReference type="AlphaFoldDB" id="A0A1G4MAJ6"/>
<name>A0A1G4MAJ6_LACFM</name>
<evidence type="ECO:0000313" key="7">
    <source>
        <dbReference type="EMBL" id="SCW00810.1"/>
    </source>
</evidence>
<evidence type="ECO:0000259" key="6">
    <source>
        <dbReference type="Pfam" id="PF24807"/>
    </source>
</evidence>
<dbReference type="Pfam" id="PF00400">
    <property type="entry name" value="WD40"/>
    <property type="match status" value="1"/>
</dbReference>
<accession>A0A1G4MAJ6</accession>
<feature type="compositionally biased region" description="Low complexity" evidence="5">
    <location>
        <begin position="150"/>
        <end position="165"/>
    </location>
</feature>
<dbReference type="GO" id="GO:1990757">
    <property type="term" value="F:ubiquitin ligase activator activity"/>
    <property type="evidence" value="ECO:0007669"/>
    <property type="project" value="TreeGrafter"/>
</dbReference>
<dbReference type="InterPro" id="IPR033010">
    <property type="entry name" value="Cdc20/Fizzy"/>
</dbReference>
<dbReference type="STRING" id="4955.A0A1G4MAJ6"/>
<evidence type="ECO:0000256" key="3">
    <source>
        <dbReference type="ARBA" id="ARBA00022737"/>
    </source>
</evidence>
<protein>
    <submittedName>
        <fullName evidence="7">LAFE_0C12508g1_1</fullName>
    </submittedName>
</protein>
<keyword evidence="3" id="KW-0677">Repeat</keyword>
<feature type="region of interest" description="Disordered" evidence="5">
    <location>
        <begin position="145"/>
        <end position="165"/>
    </location>
</feature>
<gene>
    <name evidence="7" type="ORF">LAFE_0C12508G</name>
</gene>
<evidence type="ECO:0000256" key="4">
    <source>
        <dbReference type="PROSITE-ProRule" id="PRU00221"/>
    </source>
</evidence>
<dbReference type="Proteomes" id="UP000190831">
    <property type="component" value="Chromosome C"/>
</dbReference>
<dbReference type="PANTHER" id="PTHR19918">
    <property type="entry name" value="CELL DIVISION CYCLE 20 CDC20 FIZZY -RELATED"/>
    <property type="match status" value="1"/>
</dbReference>
<dbReference type="InterPro" id="IPR056150">
    <property type="entry name" value="WD40_CDC20-Fz"/>
</dbReference>
<keyword evidence="2 4" id="KW-0853">WD repeat</keyword>
<evidence type="ECO:0000313" key="8">
    <source>
        <dbReference type="Proteomes" id="UP000190831"/>
    </source>
</evidence>
<dbReference type="PROSITE" id="PS50082">
    <property type="entry name" value="WD_REPEATS_2"/>
    <property type="match status" value="1"/>
</dbReference>
<sequence length="625" mass="69888">MKTRRDEEKVIASSFIYPKDALSTSTPKRKNKGIAISGNACDIVDRYIPQQTSHRAYNAAHRLRTIDFEASELSESTRSPSYLTSSEFFSNLRFTRNYSSITTDSNADAPKKDEKSPLKQKLHRRYIADALGFHVAERVYHFSASDPNVSNSESNTLNSTSTSHTNVDPMLSILPPKKLIRYLTMQAFSNSLRSRSLVPMNQRPTKRTKSHVPYRVLDAPSLRNDFYSNLVSWSRISGNIVVGLGCAVYIWSDTRGAINVLHYSYLQPNNDIVTCVSFSPYNDLLLVGTKQGRLLLFTQGDDPDEAFAGGFKPLCISNDATLKGVCCIEWFKSHDKNVVLVGEESGDVHVIQLECVHEELCEIRCNDNLADIGMTSPVESNDNRYRDGEEASTRMNQLPKIKRCTTANRRWIFVILSKFKAQNQQVCGLSYNDATNQLAVGGNDNACTIWDTTNLSGPRLQFVLPHKAAVKAVAFCPWSKSLLATGGGSKDRTIRFWHTQSGTLLQHVKAPGQITSLIWSVKQKQIVATFGFGDLERPTLVTVYSYPLLQPLTEVHSSTALRVLSAVPSPDFSSICIATNDETVRFYELWSSQQSTIMEAQQQGIYGSELIEFSEGINKNDKIIR</sequence>
<dbReference type="SMART" id="SM00320">
    <property type="entry name" value="WD40"/>
    <property type="match status" value="5"/>
</dbReference>
<dbReference type="InterPro" id="IPR001680">
    <property type="entry name" value="WD40_rpt"/>
</dbReference>
<comment type="similarity">
    <text evidence="1">Belongs to the WD repeat CDC20/Fizzy family.</text>
</comment>
<reference evidence="7 8" key="1">
    <citation type="submission" date="2016-03" db="EMBL/GenBank/DDBJ databases">
        <authorList>
            <person name="Devillers H."/>
        </authorList>
    </citation>
    <scope>NUCLEOTIDE SEQUENCE [LARGE SCALE GENOMIC DNA]</scope>
    <source>
        <strain evidence="7">CBS 6772</strain>
    </source>
</reference>
<dbReference type="OrthoDB" id="10263272at2759"/>
<dbReference type="GO" id="GO:0005680">
    <property type="term" value="C:anaphase-promoting complex"/>
    <property type="evidence" value="ECO:0007669"/>
    <property type="project" value="TreeGrafter"/>
</dbReference>
<dbReference type="InterPro" id="IPR036322">
    <property type="entry name" value="WD40_repeat_dom_sf"/>
</dbReference>
<dbReference type="GO" id="GO:1905786">
    <property type="term" value="P:positive regulation of anaphase-promoting complex-dependent catabolic process"/>
    <property type="evidence" value="ECO:0007669"/>
    <property type="project" value="TreeGrafter"/>
</dbReference>
<organism evidence="7 8">
    <name type="scientific">Lachancea fermentati</name>
    <name type="common">Zygosaccharomyces fermentati</name>
    <dbReference type="NCBI Taxonomy" id="4955"/>
    <lineage>
        <taxon>Eukaryota</taxon>
        <taxon>Fungi</taxon>
        <taxon>Dikarya</taxon>
        <taxon>Ascomycota</taxon>
        <taxon>Saccharomycotina</taxon>
        <taxon>Saccharomycetes</taxon>
        <taxon>Saccharomycetales</taxon>
        <taxon>Saccharomycetaceae</taxon>
        <taxon>Lachancea</taxon>
    </lineage>
</organism>
<dbReference type="GO" id="GO:0031145">
    <property type="term" value="P:anaphase-promoting complex-dependent catabolic process"/>
    <property type="evidence" value="ECO:0007669"/>
    <property type="project" value="TreeGrafter"/>
</dbReference>
<dbReference type="Pfam" id="PF24807">
    <property type="entry name" value="WD40_CDC20-Fz"/>
    <property type="match status" value="1"/>
</dbReference>
<dbReference type="EMBL" id="LT598485">
    <property type="protein sequence ID" value="SCW00810.1"/>
    <property type="molecule type" value="Genomic_DNA"/>
</dbReference>
<keyword evidence="8" id="KW-1185">Reference proteome</keyword>
<dbReference type="PANTHER" id="PTHR19918:SF5">
    <property type="entry name" value="MEIOSIS-SPECIFIC APC_C ACTIVATOR PROTEIN AMA1"/>
    <property type="match status" value="1"/>
</dbReference>
<evidence type="ECO:0000256" key="2">
    <source>
        <dbReference type="ARBA" id="ARBA00022574"/>
    </source>
</evidence>
<evidence type="ECO:0000256" key="5">
    <source>
        <dbReference type="SAM" id="MobiDB-lite"/>
    </source>
</evidence>
<feature type="repeat" description="WD" evidence="4">
    <location>
        <begin position="419"/>
        <end position="451"/>
    </location>
</feature>
<dbReference type="SUPFAM" id="SSF50978">
    <property type="entry name" value="WD40 repeat-like"/>
    <property type="match status" value="1"/>
</dbReference>
<proteinExistence type="inferred from homology"/>
<dbReference type="OMA" id="FCPWSRS"/>
<evidence type="ECO:0000256" key="1">
    <source>
        <dbReference type="ARBA" id="ARBA00006445"/>
    </source>
</evidence>
<dbReference type="InterPro" id="IPR015943">
    <property type="entry name" value="WD40/YVTN_repeat-like_dom_sf"/>
</dbReference>